<gene>
    <name evidence="2" type="ORF">HNP33_003272</name>
</gene>
<keyword evidence="1" id="KW-0472">Membrane</keyword>
<dbReference type="RefSeq" id="WP_184710302.1">
    <property type="nucleotide sequence ID" value="NZ_JACHKZ010000024.1"/>
</dbReference>
<name>A0ABR6RJ27_9BURK</name>
<feature type="transmembrane region" description="Helical" evidence="1">
    <location>
        <begin position="46"/>
        <end position="75"/>
    </location>
</feature>
<evidence type="ECO:0000256" key="1">
    <source>
        <dbReference type="SAM" id="Phobius"/>
    </source>
</evidence>
<accession>A0ABR6RJ27</accession>
<organism evidence="2 3">
    <name type="scientific">Comamonas odontotermitis</name>
    <dbReference type="NCBI Taxonomy" id="379895"/>
    <lineage>
        <taxon>Bacteria</taxon>
        <taxon>Pseudomonadati</taxon>
        <taxon>Pseudomonadota</taxon>
        <taxon>Betaproteobacteria</taxon>
        <taxon>Burkholderiales</taxon>
        <taxon>Comamonadaceae</taxon>
        <taxon>Comamonas</taxon>
    </lineage>
</organism>
<evidence type="ECO:0000313" key="3">
    <source>
        <dbReference type="Proteomes" id="UP000562492"/>
    </source>
</evidence>
<reference evidence="2 3" key="1">
    <citation type="submission" date="2020-08" db="EMBL/GenBank/DDBJ databases">
        <title>Functional genomics of gut bacteria from endangered species of beetles.</title>
        <authorList>
            <person name="Carlos-Shanley C."/>
        </authorList>
    </citation>
    <scope>NUCLEOTIDE SEQUENCE [LARGE SCALE GENOMIC DNA]</scope>
    <source>
        <strain evidence="2 3">S00124</strain>
    </source>
</reference>
<feature type="transmembrane region" description="Helical" evidence="1">
    <location>
        <begin position="81"/>
        <end position="104"/>
    </location>
</feature>
<dbReference type="EMBL" id="JACHKZ010000024">
    <property type="protein sequence ID" value="MBB6579162.1"/>
    <property type="molecule type" value="Genomic_DNA"/>
</dbReference>
<comment type="caution">
    <text evidence="2">The sequence shown here is derived from an EMBL/GenBank/DDBJ whole genome shotgun (WGS) entry which is preliminary data.</text>
</comment>
<keyword evidence="1" id="KW-1133">Transmembrane helix</keyword>
<evidence type="ECO:0000313" key="2">
    <source>
        <dbReference type="EMBL" id="MBB6579162.1"/>
    </source>
</evidence>
<sequence length="131" mass="14680">MNWLSLLGLEDTLARGRTLLAEGAIAAEDRLDLLSIEWQEQKRNMLWMVVMGLVVAGLTIVALTVLSGAIIISFWDTSSRMLVTWLVAAVWLVLWMGVLVFLVVTAKKATNPFQLTKAVLKKDWQAAKRRI</sequence>
<protein>
    <submittedName>
        <fullName evidence="2">Membrane protein YqjE</fullName>
    </submittedName>
</protein>
<dbReference type="Proteomes" id="UP000562492">
    <property type="component" value="Unassembled WGS sequence"/>
</dbReference>
<dbReference type="InterPro" id="IPR009937">
    <property type="entry name" value="Phage_holin_3_6"/>
</dbReference>
<proteinExistence type="predicted"/>
<keyword evidence="3" id="KW-1185">Reference proteome</keyword>
<dbReference type="Pfam" id="PF07332">
    <property type="entry name" value="Phage_holin_3_6"/>
    <property type="match status" value="1"/>
</dbReference>
<keyword evidence="1" id="KW-0812">Transmembrane</keyword>